<protein>
    <submittedName>
        <fullName evidence="3">Type I polyketide synthase</fullName>
    </submittedName>
</protein>
<gene>
    <name evidence="3" type="ORF">IQ276_12335</name>
</gene>
<dbReference type="InterPro" id="IPR014181">
    <property type="entry name" value="Omega3_polyunsat_FA_synth-like"/>
</dbReference>
<dbReference type="RefSeq" id="WP_193916683.1">
    <property type="nucleotide sequence ID" value="NZ_JADEXS020000001.1"/>
</dbReference>
<dbReference type="NCBIfam" id="TIGR02816">
    <property type="entry name" value="pfaB_fam"/>
    <property type="match status" value="1"/>
</dbReference>
<evidence type="ECO:0000256" key="1">
    <source>
        <dbReference type="RuleBase" id="RU003694"/>
    </source>
</evidence>
<dbReference type="PROSITE" id="PS52004">
    <property type="entry name" value="KS3_2"/>
    <property type="match status" value="1"/>
</dbReference>
<dbReference type="InterPro" id="IPR016035">
    <property type="entry name" value="Acyl_Trfase/lysoPLipase"/>
</dbReference>
<dbReference type="GO" id="GO:0016746">
    <property type="term" value="F:acyltransferase activity"/>
    <property type="evidence" value="ECO:0007669"/>
    <property type="project" value="InterPro"/>
</dbReference>
<dbReference type="InterPro" id="IPR020841">
    <property type="entry name" value="PKS_Beta-ketoAc_synthase_dom"/>
</dbReference>
<dbReference type="Gene3D" id="3.30.70.3290">
    <property type="match status" value="1"/>
</dbReference>
<reference evidence="3" key="1">
    <citation type="submission" date="2020-10" db="EMBL/GenBank/DDBJ databases">
        <authorList>
            <person name="Castelo-Branco R."/>
            <person name="Eusebio N."/>
            <person name="Adriana R."/>
            <person name="Vieira A."/>
            <person name="Brugerolle De Fraissinette N."/>
            <person name="Rezende De Castro R."/>
            <person name="Schneider M.P."/>
            <person name="Vasconcelos V."/>
            <person name="Leao P.N."/>
        </authorList>
    </citation>
    <scope>NUCLEOTIDE SEQUENCE</scope>
    <source>
        <strain evidence="3">LEGE 12446</strain>
    </source>
</reference>
<feature type="domain" description="Ketosynthase family 3 (KS3)" evidence="2">
    <location>
        <begin position="9"/>
        <end position="433"/>
    </location>
</feature>
<comment type="similarity">
    <text evidence="1">Belongs to the thiolase-like superfamily. Beta-ketoacyl-ACP synthases family.</text>
</comment>
<dbReference type="AlphaFoldDB" id="A0A8J7DG97"/>
<dbReference type="PANTHER" id="PTHR43074:SF1">
    <property type="entry name" value="BETA-KETOACYL SYNTHASE FAMILY PROTEIN-RELATED"/>
    <property type="match status" value="1"/>
</dbReference>
<dbReference type="Gene3D" id="3.40.47.10">
    <property type="match status" value="1"/>
</dbReference>
<dbReference type="InterPro" id="IPR052568">
    <property type="entry name" value="PKS-FAS_Synthase"/>
</dbReference>
<dbReference type="Pfam" id="PF00109">
    <property type="entry name" value="ketoacyl-synt"/>
    <property type="match status" value="1"/>
</dbReference>
<sequence>MEEFAKNKTPKIAIVGMDCYLGGGCKGLDTFERSIYEGTQHFIPIPPQRWQGIETQEEFLKNYDFADGAAPLGAYIKDFEIDTLRLEIPPEDVENFNPQELLMLEVADRTLKDAALPQGKRIAIIIVTATELTINQLPKTDIDKDSESPSYIENNLANYISKIWNFAGPAFTLTAEENSVFKALELAQKLLAIREVDAVLVGAVELAGDGASVLLRNKITKVNTGVNTLSYDENVNGWIVGEGAAAVVLKLHETAKQENNRIYATIDALSLVENSKFEIDALNVPISEAVTQACKVAFELANIKPTDINYLEVVASGIPHQDESEIQGLIQAYRTSEVNLTCAIGSVKANIGHTYAVSGIVSLIKTALCLYHRYIPAVPQWSKPKMPEVWQDSPFYIALESKPWFLEKGGIRRIAAINGMEVDGSYTHLILSEELYQKNHSSKYLQQMPYYLFAIAADDQSTLLEEIGNLQESIKNSSSLSTAASQTFATFQQRQQATYAVAILGHNQDELQREIQHSLKGITNAFETGKDWQSPLGSYFTAKPLGQKSKIAFVYPGAFSAYLGLGRNLFRLFPQLYNDPFIGSIYQRVANVEKLIYPRSLEKLSNRQLEALEKQLLNDSVAVLESEMACAGLMTAILKNYFQVKAECAFGYSLGEISMILAQGIWTQFQEGSEGFNSSSLLKTRLSGPKNAVREYWGLSQREDEKNEDFWRNYILMCPVSRVKEAIKHEKRVYLPLINTTEEVAIAGDIQACQRVIANLNCDAFSAPFTHVIHCEPMCSEYDELVRLNTFPTQNVPETIFYSAAEYKPIKLDSHSIAHNIAKNLCQQLNFPQLINRVYQDGFNIFIEVGAGSNCSRWIDKVLNQKEHITVTLNKRGIDDHTSFIKALAKLLSYRVNLDLSLLYSQVQEVSQKSQSRARNITLDSSKINYTSLSKHNQKIAQDISLHTIKNVNQHEYTLPTLKEFAPMNPSFTESPIKNPENVSHKLENIPEPVNLQNNNESTRLLVQERNLQPVENLPTEEENNQYNFTTYSVAEEPHLLNLHSPFYQKLSENASRMTKAHTVFLQARQESLKQISTMIQLQIAYYQKLFES</sequence>
<evidence type="ECO:0000259" key="2">
    <source>
        <dbReference type="PROSITE" id="PS52004"/>
    </source>
</evidence>
<dbReference type="Proteomes" id="UP000622533">
    <property type="component" value="Unassembled WGS sequence"/>
</dbReference>
<dbReference type="InterPro" id="IPR001227">
    <property type="entry name" value="Ac_transferase_dom_sf"/>
</dbReference>
<dbReference type="InterPro" id="IPR014031">
    <property type="entry name" value="Ketoacyl_synth_C"/>
</dbReference>
<dbReference type="SMART" id="SM00827">
    <property type="entry name" value="PKS_AT"/>
    <property type="match status" value="1"/>
</dbReference>
<organism evidence="3 4">
    <name type="scientific">Desmonostoc muscorum LEGE 12446</name>
    <dbReference type="NCBI Taxonomy" id="1828758"/>
    <lineage>
        <taxon>Bacteria</taxon>
        <taxon>Bacillati</taxon>
        <taxon>Cyanobacteriota</taxon>
        <taxon>Cyanophyceae</taxon>
        <taxon>Nostocales</taxon>
        <taxon>Nostocaceae</taxon>
        <taxon>Desmonostoc</taxon>
    </lineage>
</organism>
<evidence type="ECO:0000313" key="3">
    <source>
        <dbReference type="EMBL" id="MBE9023189.1"/>
    </source>
</evidence>
<dbReference type="CDD" id="cd00833">
    <property type="entry name" value="PKS"/>
    <property type="match status" value="1"/>
</dbReference>
<dbReference type="Gene3D" id="3.40.366.10">
    <property type="entry name" value="Malonyl-Coenzyme A Acyl Carrier Protein, domain 2"/>
    <property type="match status" value="2"/>
</dbReference>
<dbReference type="Pfam" id="PF02801">
    <property type="entry name" value="Ketoacyl-synt_C"/>
    <property type="match status" value="1"/>
</dbReference>
<dbReference type="SUPFAM" id="SSF53901">
    <property type="entry name" value="Thiolase-like"/>
    <property type="match status" value="1"/>
</dbReference>
<dbReference type="InterPro" id="IPR014030">
    <property type="entry name" value="Ketoacyl_synth_N"/>
</dbReference>
<name>A0A8J7DG97_DESMC</name>
<dbReference type="Gene3D" id="3.30.70.250">
    <property type="entry name" value="Malonyl-CoA ACP transacylase, ACP-binding"/>
    <property type="match status" value="1"/>
</dbReference>
<keyword evidence="1" id="KW-0808">Transferase</keyword>
<dbReference type="PANTHER" id="PTHR43074">
    <property type="entry name" value="OMEGA-3 POLYUNSATURATED FATTY ACID SYNTHASE PFAB-RELATED"/>
    <property type="match status" value="1"/>
</dbReference>
<comment type="caution">
    <text evidence="3">The sequence shown here is derived from an EMBL/GenBank/DDBJ whole genome shotgun (WGS) entry which is preliminary data.</text>
</comment>
<accession>A0A8J7DG97</accession>
<dbReference type="SUPFAM" id="SSF52151">
    <property type="entry name" value="FabD/lysophospholipase-like"/>
    <property type="match status" value="1"/>
</dbReference>
<dbReference type="SMART" id="SM00825">
    <property type="entry name" value="PKS_KS"/>
    <property type="match status" value="1"/>
</dbReference>
<dbReference type="InterPro" id="IPR016039">
    <property type="entry name" value="Thiolase-like"/>
</dbReference>
<keyword evidence="4" id="KW-1185">Reference proteome</keyword>
<dbReference type="InterPro" id="IPR014043">
    <property type="entry name" value="Acyl_transferase_dom"/>
</dbReference>
<proteinExistence type="inferred from homology"/>
<evidence type="ECO:0000313" key="4">
    <source>
        <dbReference type="Proteomes" id="UP000622533"/>
    </source>
</evidence>
<dbReference type="EMBL" id="JADEXS010000138">
    <property type="protein sequence ID" value="MBE9023189.1"/>
    <property type="molecule type" value="Genomic_DNA"/>
</dbReference>